<dbReference type="InterPro" id="IPR050169">
    <property type="entry name" value="Krueppel_C2H2_ZnF"/>
</dbReference>
<dbReference type="GeneTree" id="ENSGT00940000154693"/>
<reference evidence="2" key="3">
    <citation type="submission" date="2025-09" db="UniProtKB">
        <authorList>
            <consortium name="Ensembl"/>
        </authorList>
    </citation>
    <scope>IDENTIFICATION</scope>
</reference>
<dbReference type="InterPro" id="IPR036051">
    <property type="entry name" value="KRAB_dom_sf"/>
</dbReference>
<organism evidence="2 3">
    <name type="scientific">Myotis lucifugus</name>
    <name type="common">Little brown bat</name>
    <dbReference type="NCBI Taxonomy" id="59463"/>
    <lineage>
        <taxon>Eukaryota</taxon>
        <taxon>Metazoa</taxon>
        <taxon>Chordata</taxon>
        <taxon>Craniata</taxon>
        <taxon>Vertebrata</taxon>
        <taxon>Euteleostomi</taxon>
        <taxon>Mammalia</taxon>
        <taxon>Eutheria</taxon>
        <taxon>Laurasiatheria</taxon>
        <taxon>Chiroptera</taxon>
        <taxon>Yangochiroptera</taxon>
        <taxon>Vespertilionidae</taxon>
        <taxon>Myotis</taxon>
    </lineage>
</organism>
<reference evidence="2 3" key="1">
    <citation type="journal article" date="2011" name="Nature">
        <title>A high-resolution map of human evolutionary constraint using 29 mammals.</title>
        <authorList>
            <person name="Lindblad-Toh K."/>
            <person name="Garber M."/>
            <person name="Zuk O."/>
            <person name="Lin M.F."/>
            <person name="Parker B.J."/>
            <person name="Washietl S."/>
            <person name="Kheradpour P."/>
            <person name="Ernst J."/>
            <person name="Jordan G."/>
            <person name="Mauceli E."/>
            <person name="Ward L.D."/>
            <person name="Lowe C.B."/>
            <person name="Holloway A.K."/>
            <person name="Clamp M."/>
            <person name="Gnerre S."/>
            <person name="Alfoldi J."/>
            <person name="Beal K."/>
            <person name="Chang J."/>
            <person name="Clawson H."/>
            <person name="Cuff J."/>
            <person name="Di Palma F."/>
            <person name="Fitzgerald S."/>
            <person name="Flicek P."/>
            <person name="Guttman M."/>
            <person name="Hubisz M.J."/>
            <person name="Jaffe D.B."/>
            <person name="Jungreis I."/>
            <person name="Kent W.J."/>
            <person name="Kostka D."/>
            <person name="Lara M."/>
            <person name="Martins A.L."/>
            <person name="Massingham T."/>
            <person name="Moltke I."/>
            <person name="Raney B.J."/>
            <person name="Rasmussen M.D."/>
            <person name="Robinson J."/>
            <person name="Stark A."/>
            <person name="Vilella A.J."/>
            <person name="Wen J."/>
            <person name="Xie X."/>
            <person name="Zody M.C."/>
            <person name="Baldwin J."/>
            <person name="Bloom T."/>
            <person name="Chin C.W."/>
            <person name="Heiman D."/>
            <person name="Nicol R."/>
            <person name="Nusbaum C."/>
            <person name="Young S."/>
            <person name="Wilkinson J."/>
            <person name="Worley K.C."/>
            <person name="Kovar C.L."/>
            <person name="Muzny D.M."/>
            <person name="Gibbs R.A."/>
            <person name="Cree A."/>
            <person name="Dihn H.H."/>
            <person name="Fowler G."/>
            <person name="Jhangiani S."/>
            <person name="Joshi V."/>
            <person name="Lee S."/>
            <person name="Lewis L.R."/>
            <person name="Nazareth L.V."/>
            <person name="Okwuonu G."/>
            <person name="Santibanez J."/>
            <person name="Warren W.C."/>
            <person name="Mardis E.R."/>
            <person name="Weinstock G.M."/>
            <person name="Wilson R.K."/>
            <person name="Delehaunty K."/>
            <person name="Dooling D."/>
            <person name="Fronik C."/>
            <person name="Fulton L."/>
            <person name="Fulton B."/>
            <person name="Graves T."/>
            <person name="Minx P."/>
            <person name="Sodergren E."/>
            <person name="Birney E."/>
            <person name="Margulies E.H."/>
            <person name="Herrero J."/>
            <person name="Green E.D."/>
            <person name="Haussler D."/>
            <person name="Siepel A."/>
            <person name="Goldman N."/>
            <person name="Pollard K.S."/>
            <person name="Pedersen J.S."/>
            <person name="Lander E.S."/>
            <person name="Kellis M."/>
        </authorList>
    </citation>
    <scope>NUCLEOTIDE SEQUENCE [LARGE SCALE GENOMIC DNA]</scope>
</reference>
<dbReference type="STRING" id="59463.ENSMLUP00000020529"/>
<dbReference type="Gene3D" id="6.10.140.140">
    <property type="match status" value="1"/>
</dbReference>
<dbReference type="HOGENOM" id="CLU_002678_55_0_1"/>
<feature type="domain" description="KRAB" evidence="1">
    <location>
        <begin position="1"/>
        <end position="72"/>
    </location>
</feature>
<name>G1Q9Z6_MYOLU</name>
<dbReference type="SUPFAM" id="SSF109640">
    <property type="entry name" value="KRAB domain (Kruppel-associated box)"/>
    <property type="match status" value="1"/>
</dbReference>
<dbReference type="CDD" id="cd07765">
    <property type="entry name" value="KRAB_A-box"/>
    <property type="match status" value="1"/>
</dbReference>
<dbReference type="PANTHER" id="PTHR23232">
    <property type="entry name" value="KRAB DOMAIN C2H2 ZINC FINGER"/>
    <property type="match status" value="1"/>
</dbReference>
<evidence type="ECO:0000313" key="2">
    <source>
        <dbReference type="Ensembl" id="ENSMLUP00000020529.1"/>
    </source>
</evidence>
<dbReference type="Pfam" id="PF01352">
    <property type="entry name" value="KRAB"/>
    <property type="match status" value="1"/>
</dbReference>
<keyword evidence="3" id="KW-1185">Reference proteome</keyword>
<dbReference type="GO" id="GO:0006355">
    <property type="term" value="P:regulation of DNA-templated transcription"/>
    <property type="evidence" value="ECO:0007669"/>
    <property type="project" value="InterPro"/>
</dbReference>
<dbReference type="SMART" id="SM00349">
    <property type="entry name" value="KRAB"/>
    <property type="match status" value="1"/>
</dbReference>
<dbReference type="PROSITE" id="PS50805">
    <property type="entry name" value="KRAB"/>
    <property type="match status" value="1"/>
</dbReference>
<dbReference type="InterPro" id="IPR001909">
    <property type="entry name" value="KRAB"/>
</dbReference>
<protein>
    <recommendedName>
        <fullName evidence="1">KRAB domain-containing protein</fullName>
    </recommendedName>
</protein>
<dbReference type="InParanoid" id="G1Q9Z6"/>
<accession>G1Q9Z6</accession>
<sequence length="149" mass="16863">MNFEDVAIAFSPGEWGILDEAQRLLYYKVMLEVFVLGSSVDSWCGLDDEVVCSNQSVAIEGESQVRASKTAPATEKNHPFKQCFSVFKDILHLNELQAAHLEHKDFFSEACVRDFCFSANPHQQQRNARGETSWKEGMDKASFVTRCSF</sequence>
<evidence type="ECO:0000259" key="1">
    <source>
        <dbReference type="PROSITE" id="PS50805"/>
    </source>
</evidence>
<dbReference type="Proteomes" id="UP000001074">
    <property type="component" value="Unassembled WGS sequence"/>
</dbReference>
<proteinExistence type="predicted"/>
<dbReference type="AlphaFoldDB" id="G1Q9Z6"/>
<reference evidence="2" key="2">
    <citation type="submission" date="2025-08" db="UniProtKB">
        <authorList>
            <consortium name="Ensembl"/>
        </authorList>
    </citation>
    <scope>IDENTIFICATION</scope>
</reference>
<dbReference type="Ensembl" id="ENSMLUT00000007842.2">
    <property type="protein sequence ID" value="ENSMLUP00000020529.1"/>
    <property type="gene ID" value="ENSMLUG00000023685.1"/>
</dbReference>
<dbReference type="PANTHER" id="PTHR23232:SF133">
    <property type="entry name" value="RIKEN CDNA 1700020N01 GENE"/>
    <property type="match status" value="1"/>
</dbReference>
<evidence type="ECO:0000313" key="3">
    <source>
        <dbReference type="Proteomes" id="UP000001074"/>
    </source>
</evidence>
<dbReference type="eggNOG" id="KOG1721">
    <property type="taxonomic scope" value="Eukaryota"/>
</dbReference>
<dbReference type="EMBL" id="AAPE02057802">
    <property type="status" value="NOT_ANNOTATED_CDS"/>
    <property type="molecule type" value="Genomic_DNA"/>
</dbReference>